<comment type="caution">
    <text evidence="1">The sequence shown here is derived from an EMBL/GenBank/DDBJ whole genome shotgun (WGS) entry which is preliminary data.</text>
</comment>
<protein>
    <submittedName>
        <fullName evidence="1">10439_t:CDS:1</fullName>
    </submittedName>
</protein>
<gene>
    <name evidence="1" type="ORF">CPELLU_LOCUS15001</name>
</gene>
<evidence type="ECO:0000313" key="1">
    <source>
        <dbReference type="EMBL" id="CAG8755825.1"/>
    </source>
</evidence>
<evidence type="ECO:0000313" key="2">
    <source>
        <dbReference type="Proteomes" id="UP000789759"/>
    </source>
</evidence>
<proteinExistence type="predicted"/>
<dbReference type="EMBL" id="CAJVQA010018750">
    <property type="protein sequence ID" value="CAG8755825.1"/>
    <property type="molecule type" value="Genomic_DNA"/>
</dbReference>
<feature type="non-terminal residue" evidence="1">
    <location>
        <position position="47"/>
    </location>
</feature>
<organism evidence="1 2">
    <name type="scientific">Cetraspora pellucida</name>
    <dbReference type="NCBI Taxonomy" id="1433469"/>
    <lineage>
        <taxon>Eukaryota</taxon>
        <taxon>Fungi</taxon>
        <taxon>Fungi incertae sedis</taxon>
        <taxon>Mucoromycota</taxon>
        <taxon>Glomeromycotina</taxon>
        <taxon>Glomeromycetes</taxon>
        <taxon>Diversisporales</taxon>
        <taxon>Gigasporaceae</taxon>
        <taxon>Cetraspora</taxon>
    </lineage>
</organism>
<keyword evidence="2" id="KW-1185">Reference proteome</keyword>
<name>A0A9N9NR24_9GLOM</name>
<dbReference type="AlphaFoldDB" id="A0A9N9NR24"/>
<reference evidence="1" key="1">
    <citation type="submission" date="2021-06" db="EMBL/GenBank/DDBJ databases">
        <authorList>
            <person name="Kallberg Y."/>
            <person name="Tangrot J."/>
            <person name="Rosling A."/>
        </authorList>
    </citation>
    <scope>NUCLEOTIDE SEQUENCE</scope>
    <source>
        <strain evidence="1">FL966</strain>
    </source>
</reference>
<dbReference type="Proteomes" id="UP000789759">
    <property type="component" value="Unassembled WGS sequence"/>
</dbReference>
<accession>A0A9N9NR24</accession>
<sequence>MAFQEMNNNKTLEKFQYLTHKQHFLNQFEQKFTLTLTTKDIGNNIFQ</sequence>